<sequence length="69" mass="7303">CYGILTTHPAGGHAVYQRGDLDVIRFYNRGRAAIWRGPHLHGGIAHGKQRLLPPGRGRGGGGRAAAHLG</sequence>
<feature type="non-terminal residue" evidence="2">
    <location>
        <position position="69"/>
    </location>
</feature>
<accession>A0A699UFE7</accession>
<gene>
    <name evidence="2" type="ORF">Tci_893711</name>
</gene>
<dbReference type="AlphaFoldDB" id="A0A699UFE7"/>
<reference evidence="2" key="1">
    <citation type="journal article" date="2019" name="Sci. Rep.">
        <title>Draft genome of Tanacetum cinerariifolium, the natural source of mosquito coil.</title>
        <authorList>
            <person name="Yamashiro T."/>
            <person name="Shiraishi A."/>
            <person name="Satake H."/>
            <person name="Nakayama K."/>
        </authorList>
    </citation>
    <scope>NUCLEOTIDE SEQUENCE</scope>
</reference>
<evidence type="ECO:0000313" key="2">
    <source>
        <dbReference type="EMBL" id="GFD21742.1"/>
    </source>
</evidence>
<comment type="caution">
    <text evidence="2">The sequence shown here is derived from an EMBL/GenBank/DDBJ whole genome shotgun (WGS) entry which is preliminary data.</text>
</comment>
<dbReference type="EMBL" id="BKCJ011331914">
    <property type="protein sequence ID" value="GFD21742.1"/>
    <property type="molecule type" value="Genomic_DNA"/>
</dbReference>
<feature type="region of interest" description="Disordered" evidence="1">
    <location>
        <begin position="45"/>
        <end position="69"/>
    </location>
</feature>
<name>A0A699UFE7_TANCI</name>
<feature type="non-terminal residue" evidence="2">
    <location>
        <position position="1"/>
    </location>
</feature>
<organism evidence="2">
    <name type="scientific">Tanacetum cinerariifolium</name>
    <name type="common">Dalmatian daisy</name>
    <name type="synonym">Chrysanthemum cinerariifolium</name>
    <dbReference type="NCBI Taxonomy" id="118510"/>
    <lineage>
        <taxon>Eukaryota</taxon>
        <taxon>Viridiplantae</taxon>
        <taxon>Streptophyta</taxon>
        <taxon>Embryophyta</taxon>
        <taxon>Tracheophyta</taxon>
        <taxon>Spermatophyta</taxon>
        <taxon>Magnoliopsida</taxon>
        <taxon>eudicotyledons</taxon>
        <taxon>Gunneridae</taxon>
        <taxon>Pentapetalae</taxon>
        <taxon>asterids</taxon>
        <taxon>campanulids</taxon>
        <taxon>Asterales</taxon>
        <taxon>Asteraceae</taxon>
        <taxon>Asteroideae</taxon>
        <taxon>Anthemideae</taxon>
        <taxon>Anthemidinae</taxon>
        <taxon>Tanacetum</taxon>
    </lineage>
</organism>
<proteinExistence type="predicted"/>
<protein>
    <submittedName>
        <fullName evidence="2">Uncharacterized protein</fullName>
    </submittedName>
</protein>
<evidence type="ECO:0000256" key="1">
    <source>
        <dbReference type="SAM" id="MobiDB-lite"/>
    </source>
</evidence>